<evidence type="ECO:0000313" key="3">
    <source>
        <dbReference type="Proteomes" id="UP001055336"/>
    </source>
</evidence>
<keyword evidence="1" id="KW-0732">Signal</keyword>
<dbReference type="RefSeq" id="WP_240258585.1">
    <property type="nucleotide sequence ID" value="NZ_CP092488.2"/>
</dbReference>
<dbReference type="EMBL" id="CP092488">
    <property type="protein sequence ID" value="UMB68123.1"/>
    <property type="molecule type" value="Genomic_DNA"/>
</dbReference>
<reference evidence="2" key="1">
    <citation type="submission" date="2022-08" db="EMBL/GenBank/DDBJ databases">
        <title>Whole genome sequencing of non-tuberculosis mycobacteria type-strains.</title>
        <authorList>
            <person name="Igarashi Y."/>
            <person name="Osugi A."/>
            <person name="Mitarai S."/>
        </authorList>
    </citation>
    <scope>NUCLEOTIDE SEQUENCE</scope>
    <source>
        <strain evidence="2">DSM 45127</strain>
    </source>
</reference>
<evidence type="ECO:0000256" key="1">
    <source>
        <dbReference type="SAM" id="SignalP"/>
    </source>
</evidence>
<protein>
    <submittedName>
        <fullName evidence="2">Uncharacterized protein</fullName>
    </submittedName>
</protein>
<sequence>MRSTRALTRLGMLAVGLGIGGAVAATPGIASADSTFDWLSTVDSFLSGSALSAADTTPALNLAISFDGMTIFQEGTAEAYTGSGGNIAIANGAGAMAYAFGTGNYASVDGTDSTAVAGGYTDAMAQNSTANTAFVFGDDSTGYAGGYDAANPGTFNYAIIFGDGNTALAGGNALGAGSYDGAYMEGDNLGTAKAQGADYLFNILKFYGDGTPTTAGAAESTGLLSGDSTGALAEGQAFWSDLFSGDTQGALTAGSNFWTDLLGGSGGVTDASNWWTDLLGGAGTAGAGDFANLWTDLVGAFDGAGTAADLSNFWTDLAGLF</sequence>
<evidence type="ECO:0000313" key="2">
    <source>
        <dbReference type="EMBL" id="UMB68123.1"/>
    </source>
</evidence>
<dbReference type="Proteomes" id="UP001055336">
    <property type="component" value="Chromosome"/>
</dbReference>
<accession>A0ABY3VKZ7</accession>
<name>A0ABY3VKZ7_9MYCO</name>
<feature type="signal peptide" evidence="1">
    <location>
        <begin position="1"/>
        <end position="24"/>
    </location>
</feature>
<keyword evidence="3" id="KW-1185">Reference proteome</keyword>
<feature type="chain" id="PRO_5046525116" evidence="1">
    <location>
        <begin position="25"/>
        <end position="321"/>
    </location>
</feature>
<gene>
    <name evidence="2" type="ORF">MKK62_16880</name>
</gene>
<proteinExistence type="predicted"/>
<organism evidence="2 3">
    <name type="scientific">Mycobacterium paraterrae</name>
    <dbReference type="NCBI Taxonomy" id="577492"/>
    <lineage>
        <taxon>Bacteria</taxon>
        <taxon>Bacillati</taxon>
        <taxon>Actinomycetota</taxon>
        <taxon>Actinomycetes</taxon>
        <taxon>Mycobacteriales</taxon>
        <taxon>Mycobacteriaceae</taxon>
        <taxon>Mycobacterium</taxon>
    </lineage>
</organism>